<keyword evidence="3" id="KW-1185">Reference proteome</keyword>
<dbReference type="PANTHER" id="PTHR36440:SF1">
    <property type="entry name" value="PUTATIVE (AFU_ORTHOLOGUE AFUA_8G07350)-RELATED"/>
    <property type="match status" value="1"/>
</dbReference>
<organism evidence="2 3">
    <name type="scientific">Nonomuraea endophytica</name>
    <dbReference type="NCBI Taxonomy" id="714136"/>
    <lineage>
        <taxon>Bacteria</taxon>
        <taxon>Bacillati</taxon>
        <taxon>Actinomycetota</taxon>
        <taxon>Actinomycetes</taxon>
        <taxon>Streptosporangiales</taxon>
        <taxon>Streptosporangiaceae</taxon>
        <taxon>Nonomuraea</taxon>
    </lineage>
</organism>
<evidence type="ECO:0000313" key="2">
    <source>
        <dbReference type="EMBL" id="MBB5080218.1"/>
    </source>
</evidence>
<dbReference type="InterPro" id="IPR013096">
    <property type="entry name" value="Cupin_2"/>
</dbReference>
<name>A0A7W8A613_9ACTN</name>
<dbReference type="Pfam" id="PF07883">
    <property type="entry name" value="Cupin_2"/>
    <property type="match status" value="1"/>
</dbReference>
<dbReference type="SUPFAM" id="SSF51182">
    <property type="entry name" value="RmlC-like cupins"/>
    <property type="match status" value="1"/>
</dbReference>
<gene>
    <name evidence="2" type="ORF">HNR40_005705</name>
</gene>
<feature type="domain" description="Cupin type-2" evidence="1">
    <location>
        <begin position="55"/>
        <end position="121"/>
    </location>
</feature>
<dbReference type="EMBL" id="JACHIN010000008">
    <property type="protein sequence ID" value="MBB5080218.1"/>
    <property type="molecule type" value="Genomic_DNA"/>
</dbReference>
<protein>
    <submittedName>
        <fullName evidence="2">Quercetin dioxygenase-like cupin family protein</fullName>
    </submittedName>
</protein>
<dbReference type="RefSeq" id="WP_184966541.1">
    <property type="nucleotide sequence ID" value="NZ_JACHIN010000008.1"/>
</dbReference>
<sequence length="159" mass="17729">MTYPDPIYHGDQGEKSALHRPAGHAPELVYPNGNEVHYIATGASTGGLFGLYRWVMGPTPSGPGPHFHKTITESFYVLRGTIRIFNGDEWLETEPGDWVHVPAGGIHGFRNESGEPAEMLLHFSPGAPREGYFEGLVESADMTDEERAAFYLRHDNYWL</sequence>
<dbReference type="InterPro" id="IPR053146">
    <property type="entry name" value="QDO-like"/>
</dbReference>
<keyword evidence="2" id="KW-0560">Oxidoreductase</keyword>
<reference evidence="2 3" key="1">
    <citation type="submission" date="2020-08" db="EMBL/GenBank/DDBJ databases">
        <title>Genomic Encyclopedia of Type Strains, Phase IV (KMG-IV): sequencing the most valuable type-strain genomes for metagenomic binning, comparative biology and taxonomic classification.</title>
        <authorList>
            <person name="Goeker M."/>
        </authorList>
    </citation>
    <scope>NUCLEOTIDE SEQUENCE [LARGE SCALE GENOMIC DNA]</scope>
    <source>
        <strain evidence="2 3">DSM 45385</strain>
    </source>
</reference>
<evidence type="ECO:0000259" key="1">
    <source>
        <dbReference type="Pfam" id="PF07883"/>
    </source>
</evidence>
<dbReference type="GO" id="GO:0051213">
    <property type="term" value="F:dioxygenase activity"/>
    <property type="evidence" value="ECO:0007669"/>
    <property type="project" value="UniProtKB-KW"/>
</dbReference>
<evidence type="ECO:0000313" key="3">
    <source>
        <dbReference type="Proteomes" id="UP000568380"/>
    </source>
</evidence>
<accession>A0A7W8A613</accession>
<proteinExistence type="predicted"/>
<dbReference type="Gene3D" id="2.60.120.10">
    <property type="entry name" value="Jelly Rolls"/>
    <property type="match status" value="1"/>
</dbReference>
<dbReference type="InterPro" id="IPR011051">
    <property type="entry name" value="RmlC_Cupin_sf"/>
</dbReference>
<dbReference type="AlphaFoldDB" id="A0A7W8A613"/>
<comment type="caution">
    <text evidence="2">The sequence shown here is derived from an EMBL/GenBank/DDBJ whole genome shotgun (WGS) entry which is preliminary data.</text>
</comment>
<dbReference type="PANTHER" id="PTHR36440">
    <property type="entry name" value="PUTATIVE (AFU_ORTHOLOGUE AFUA_8G07350)-RELATED"/>
    <property type="match status" value="1"/>
</dbReference>
<dbReference type="Proteomes" id="UP000568380">
    <property type="component" value="Unassembled WGS sequence"/>
</dbReference>
<keyword evidence="2" id="KW-0223">Dioxygenase</keyword>
<dbReference type="InterPro" id="IPR014710">
    <property type="entry name" value="RmlC-like_jellyroll"/>
</dbReference>